<evidence type="ECO:0000313" key="2">
    <source>
        <dbReference type="Proteomes" id="UP000308149"/>
    </source>
</evidence>
<proteinExistence type="predicted"/>
<organism evidence="1 2">
    <name type="scientific">Thermomonas aquatica</name>
    <dbReference type="NCBI Taxonomy" id="2202149"/>
    <lineage>
        <taxon>Bacteria</taxon>
        <taxon>Pseudomonadati</taxon>
        <taxon>Pseudomonadota</taxon>
        <taxon>Gammaproteobacteria</taxon>
        <taxon>Lysobacterales</taxon>
        <taxon>Lysobacteraceae</taxon>
        <taxon>Thermomonas</taxon>
    </lineage>
</organism>
<sequence length="78" mass="8443">MNLRGAPSRKPRRFVCASACTVGTLLWTTTLPGHNLDFDGGWGIEPDPRRDGSQGPAWRIGRDGAIYGVTLTGAFKLQ</sequence>
<dbReference type="RefSeq" id="WP_139716321.1">
    <property type="nucleotide sequence ID" value="NZ_CP040871.1"/>
</dbReference>
<name>A0A5B7ZQD2_9GAMM</name>
<keyword evidence="2" id="KW-1185">Reference proteome</keyword>
<dbReference type="EMBL" id="CP040871">
    <property type="protein sequence ID" value="QDA57270.1"/>
    <property type="molecule type" value="Genomic_DNA"/>
</dbReference>
<dbReference type="AlphaFoldDB" id="A0A5B7ZQD2"/>
<dbReference type="KEGG" id="thes:FHQ07_08065"/>
<evidence type="ECO:0000313" key="1">
    <source>
        <dbReference type="EMBL" id="QDA57270.1"/>
    </source>
</evidence>
<accession>A0A5B7ZQD2</accession>
<reference evidence="1 2" key="1">
    <citation type="submission" date="2019-06" db="EMBL/GenBank/DDBJ databases">
        <title>Thermomonas aquatica sp. nov., isolated from an industrial wastewater treatment plant.</title>
        <authorList>
            <person name="Jeon J.H."/>
            <person name="Park D.-S."/>
        </authorList>
    </citation>
    <scope>NUCLEOTIDE SEQUENCE [LARGE SCALE GENOMIC DNA]</scope>
    <source>
        <strain evidence="1 2">SY21</strain>
    </source>
</reference>
<protein>
    <submittedName>
        <fullName evidence="1">Uncharacterized protein</fullName>
    </submittedName>
</protein>
<dbReference type="Proteomes" id="UP000308149">
    <property type="component" value="Chromosome"/>
</dbReference>
<gene>
    <name evidence="1" type="ORF">FHQ07_08065</name>
</gene>